<dbReference type="UniPathway" id="UPA00094"/>
<evidence type="ECO:0000256" key="3">
    <source>
        <dbReference type="ARBA" id="ARBA00012333"/>
    </source>
</evidence>
<evidence type="ECO:0000259" key="15">
    <source>
        <dbReference type="Pfam" id="PF08541"/>
    </source>
</evidence>
<dbReference type="Proteomes" id="UP000220102">
    <property type="component" value="Unassembled WGS sequence"/>
</dbReference>
<dbReference type="OrthoDB" id="9815506at2"/>
<name>A0A2A8CVL1_9BACT</name>
<gene>
    <name evidence="13" type="primary">fabH</name>
    <name evidence="17" type="ORF">CRI94_13515</name>
</gene>
<dbReference type="RefSeq" id="WP_098077209.1">
    <property type="nucleotide sequence ID" value="NZ_PDEQ01000007.1"/>
</dbReference>
<evidence type="ECO:0000256" key="10">
    <source>
        <dbReference type="ARBA" id="ARBA00023268"/>
    </source>
</evidence>
<feature type="domain" description="Beta-ketoacyl-[acyl-carrier-protein] synthase III C-terminal" evidence="15">
    <location>
        <begin position="257"/>
        <end position="344"/>
    </location>
</feature>
<dbReference type="HAMAP" id="MF_01815">
    <property type="entry name" value="FabH"/>
    <property type="match status" value="1"/>
</dbReference>
<comment type="subcellular location">
    <subcellularLocation>
        <location evidence="13">Cytoplasm</location>
    </subcellularLocation>
</comment>
<keyword evidence="8 13" id="KW-0443">Lipid metabolism</keyword>
<accession>A0A2A8CVL1</accession>
<evidence type="ECO:0000256" key="8">
    <source>
        <dbReference type="ARBA" id="ARBA00023098"/>
    </source>
</evidence>
<dbReference type="NCBIfam" id="TIGR00747">
    <property type="entry name" value="fabH"/>
    <property type="match status" value="1"/>
</dbReference>
<evidence type="ECO:0000256" key="13">
    <source>
        <dbReference type="HAMAP-Rule" id="MF_01815"/>
    </source>
</evidence>
<dbReference type="Pfam" id="PF08545">
    <property type="entry name" value="ACP_syn_III"/>
    <property type="match status" value="1"/>
</dbReference>
<evidence type="ECO:0000313" key="17">
    <source>
        <dbReference type="EMBL" id="PEN12686.1"/>
    </source>
</evidence>
<protein>
    <recommendedName>
        <fullName evidence="3 13">Beta-ketoacyl-[acyl-carrier-protein] synthase III</fullName>
        <shortName evidence="13">Beta-ketoacyl-ACP synthase III</shortName>
        <shortName evidence="13">KAS III</shortName>
        <ecNumber evidence="3 13">2.3.1.180</ecNumber>
    </recommendedName>
    <alternativeName>
        <fullName evidence="13">3-oxoacyl-[acyl-carrier-protein] synthase 3</fullName>
    </alternativeName>
    <alternativeName>
        <fullName evidence="13">3-oxoacyl-[acyl-carrier-protein] synthase III</fullName>
    </alternativeName>
</protein>
<comment type="caution">
    <text evidence="17">The sequence shown here is derived from an EMBL/GenBank/DDBJ whole genome shotgun (WGS) entry which is preliminary data.</text>
</comment>
<dbReference type="InterPro" id="IPR013747">
    <property type="entry name" value="ACP_syn_III_C"/>
</dbReference>
<dbReference type="NCBIfam" id="NF006829">
    <property type="entry name" value="PRK09352.1"/>
    <property type="match status" value="1"/>
</dbReference>
<dbReference type="GO" id="GO:0005737">
    <property type="term" value="C:cytoplasm"/>
    <property type="evidence" value="ECO:0007669"/>
    <property type="project" value="UniProtKB-SubCell"/>
</dbReference>
<keyword evidence="6 13" id="KW-0808">Transferase</keyword>
<dbReference type="Pfam" id="PF08541">
    <property type="entry name" value="ACP_syn_III_C"/>
    <property type="match status" value="1"/>
</dbReference>
<evidence type="ECO:0000313" key="18">
    <source>
        <dbReference type="Proteomes" id="UP000220102"/>
    </source>
</evidence>
<dbReference type="CDD" id="cd00830">
    <property type="entry name" value="KAS_III"/>
    <property type="match status" value="1"/>
</dbReference>
<dbReference type="PANTHER" id="PTHR34069:SF2">
    <property type="entry name" value="BETA-KETOACYL-[ACYL-CARRIER-PROTEIN] SYNTHASE III"/>
    <property type="match status" value="1"/>
</dbReference>
<keyword evidence="7 13" id="KW-0276">Fatty acid metabolism</keyword>
<comment type="domain">
    <text evidence="13">The last Arg residue of the ACP-binding site is essential for the weak association between ACP/AcpP and FabH.</text>
</comment>
<sequence>MSAQPSRSSAARPRTNEAQPRINAAITTVGHFLPDERLTNADLEKMVDTSDEWIRTRTGIRERRILRDEDKATSDMAAGAAKEILEKRGIGPEEIDAIIVATVTPDMLFPATACLVQNKIGATNAWGFDLSAACSGFLFALTTGSQLIESGRYEKVMVIGADKMSSIVDYTDRTTCILFGDGAAGVLLEPSEEHGLVDAVQHVDGEHGDLLCMKGGGSLNPPTHQTVDAKMHYIHQDGRPVFRHAVTAMADVCVEVMERNDLTGDDVDFLVPHQANLRIIDATAKRMGLTSDKVMINIDRYGNTTAATIPLCLYDWEDELSKGDNIVLTAFGGGFTWGATYLTWAYGE</sequence>
<keyword evidence="4 13" id="KW-0963">Cytoplasm</keyword>
<dbReference type="PANTHER" id="PTHR34069">
    <property type="entry name" value="3-OXOACYL-[ACYL-CARRIER-PROTEIN] SYNTHASE 3"/>
    <property type="match status" value="1"/>
</dbReference>
<evidence type="ECO:0000256" key="11">
    <source>
        <dbReference type="ARBA" id="ARBA00023315"/>
    </source>
</evidence>
<feature type="compositionally biased region" description="Low complexity" evidence="14">
    <location>
        <begin position="1"/>
        <end position="13"/>
    </location>
</feature>
<evidence type="ECO:0000256" key="2">
    <source>
        <dbReference type="ARBA" id="ARBA00008642"/>
    </source>
</evidence>
<feature type="active site" evidence="13">
    <location>
        <position position="303"/>
    </location>
</feature>
<dbReference type="GO" id="GO:0004315">
    <property type="term" value="F:3-oxoacyl-[acyl-carrier-protein] synthase activity"/>
    <property type="evidence" value="ECO:0007669"/>
    <property type="project" value="InterPro"/>
</dbReference>
<evidence type="ECO:0000256" key="1">
    <source>
        <dbReference type="ARBA" id="ARBA00005194"/>
    </source>
</evidence>
<feature type="domain" description="Beta-ketoacyl-[acyl-carrier-protein] synthase III N-terminal" evidence="16">
    <location>
        <begin position="128"/>
        <end position="205"/>
    </location>
</feature>
<comment type="function">
    <text evidence="13">Catalyzes the condensation reaction of fatty acid synthesis by the addition to an acyl acceptor of two carbons from malonyl-ACP. Catalyzes the first condensation reaction which initiates fatty acid synthesis and may therefore play a role in governing the total rate of fatty acid production. Possesses both acetoacetyl-ACP synthase and acetyl transacylase activities. Its substrate specificity determines the biosynthesis of branched-chain and/or straight-chain of fatty acids.</text>
</comment>
<organism evidence="17 18">
    <name type="scientific">Longibacter salinarum</name>
    <dbReference type="NCBI Taxonomy" id="1850348"/>
    <lineage>
        <taxon>Bacteria</taxon>
        <taxon>Pseudomonadati</taxon>
        <taxon>Rhodothermota</taxon>
        <taxon>Rhodothermia</taxon>
        <taxon>Rhodothermales</taxon>
        <taxon>Salisaetaceae</taxon>
        <taxon>Longibacter</taxon>
    </lineage>
</organism>
<feature type="region of interest" description="ACP-binding" evidence="13">
    <location>
        <begin position="274"/>
        <end position="278"/>
    </location>
</feature>
<feature type="active site" evidence="13">
    <location>
        <position position="134"/>
    </location>
</feature>
<evidence type="ECO:0000259" key="16">
    <source>
        <dbReference type="Pfam" id="PF08545"/>
    </source>
</evidence>
<evidence type="ECO:0000256" key="9">
    <source>
        <dbReference type="ARBA" id="ARBA00023160"/>
    </source>
</evidence>
<proteinExistence type="inferred from homology"/>
<dbReference type="Gene3D" id="3.40.47.10">
    <property type="match status" value="1"/>
</dbReference>
<evidence type="ECO:0000256" key="6">
    <source>
        <dbReference type="ARBA" id="ARBA00022679"/>
    </source>
</evidence>
<feature type="region of interest" description="Disordered" evidence="14">
    <location>
        <begin position="1"/>
        <end position="20"/>
    </location>
</feature>
<evidence type="ECO:0000256" key="14">
    <source>
        <dbReference type="SAM" id="MobiDB-lite"/>
    </source>
</evidence>
<comment type="subunit">
    <text evidence="13">Homodimer.</text>
</comment>
<dbReference type="GO" id="GO:0006633">
    <property type="term" value="P:fatty acid biosynthetic process"/>
    <property type="evidence" value="ECO:0007669"/>
    <property type="project" value="UniProtKB-UniRule"/>
</dbReference>
<reference evidence="17 18" key="1">
    <citation type="submission" date="2017-10" db="EMBL/GenBank/DDBJ databases">
        <title>Draft genome of Longibacter Salinarum.</title>
        <authorList>
            <person name="Goh K.M."/>
            <person name="Shamsir M.S."/>
            <person name="Lim S.W."/>
        </authorList>
    </citation>
    <scope>NUCLEOTIDE SEQUENCE [LARGE SCALE GENOMIC DNA]</scope>
    <source>
        <strain evidence="17 18">KCTC 52045</strain>
    </source>
</reference>
<keyword evidence="18" id="KW-1185">Reference proteome</keyword>
<evidence type="ECO:0000256" key="12">
    <source>
        <dbReference type="ARBA" id="ARBA00051096"/>
    </source>
</evidence>
<dbReference type="EMBL" id="PDEQ01000007">
    <property type="protein sequence ID" value="PEN12686.1"/>
    <property type="molecule type" value="Genomic_DNA"/>
</dbReference>
<keyword evidence="11 13" id="KW-0012">Acyltransferase</keyword>
<feature type="active site" evidence="13">
    <location>
        <position position="273"/>
    </location>
</feature>
<evidence type="ECO:0000256" key="5">
    <source>
        <dbReference type="ARBA" id="ARBA00022516"/>
    </source>
</evidence>
<keyword evidence="5 13" id="KW-0444">Lipid biosynthesis</keyword>
<dbReference type="AlphaFoldDB" id="A0A2A8CVL1"/>
<evidence type="ECO:0000256" key="4">
    <source>
        <dbReference type="ARBA" id="ARBA00022490"/>
    </source>
</evidence>
<dbReference type="GO" id="GO:0044550">
    <property type="term" value="P:secondary metabolite biosynthetic process"/>
    <property type="evidence" value="ECO:0007669"/>
    <property type="project" value="TreeGrafter"/>
</dbReference>
<dbReference type="InterPro" id="IPR016039">
    <property type="entry name" value="Thiolase-like"/>
</dbReference>
<dbReference type="InterPro" id="IPR004655">
    <property type="entry name" value="FabH"/>
</dbReference>
<comment type="similarity">
    <text evidence="2 13">Belongs to the thiolase-like superfamily. FabH family.</text>
</comment>
<keyword evidence="9 13" id="KW-0275">Fatty acid biosynthesis</keyword>
<dbReference type="GO" id="GO:0033818">
    <property type="term" value="F:beta-ketoacyl-acyl-carrier-protein synthase III activity"/>
    <property type="evidence" value="ECO:0007669"/>
    <property type="project" value="UniProtKB-UniRule"/>
</dbReference>
<comment type="pathway">
    <text evidence="1 13">Lipid metabolism; fatty acid biosynthesis.</text>
</comment>
<dbReference type="SUPFAM" id="SSF53901">
    <property type="entry name" value="Thiolase-like"/>
    <property type="match status" value="1"/>
</dbReference>
<evidence type="ECO:0000256" key="7">
    <source>
        <dbReference type="ARBA" id="ARBA00022832"/>
    </source>
</evidence>
<dbReference type="InterPro" id="IPR013751">
    <property type="entry name" value="ACP_syn_III_N"/>
</dbReference>
<dbReference type="FunFam" id="3.40.47.10:FF:000004">
    <property type="entry name" value="3-oxoacyl-[acyl-carrier-protein] synthase 3"/>
    <property type="match status" value="1"/>
</dbReference>
<comment type="catalytic activity">
    <reaction evidence="12">
        <text>malonyl-[ACP] + acetyl-CoA + H(+) = 3-oxobutanoyl-[ACP] + CO2 + CoA</text>
        <dbReference type="Rhea" id="RHEA:12080"/>
        <dbReference type="Rhea" id="RHEA-COMP:9623"/>
        <dbReference type="Rhea" id="RHEA-COMP:9625"/>
        <dbReference type="ChEBI" id="CHEBI:15378"/>
        <dbReference type="ChEBI" id="CHEBI:16526"/>
        <dbReference type="ChEBI" id="CHEBI:57287"/>
        <dbReference type="ChEBI" id="CHEBI:57288"/>
        <dbReference type="ChEBI" id="CHEBI:78449"/>
        <dbReference type="ChEBI" id="CHEBI:78450"/>
        <dbReference type="EC" id="2.3.1.180"/>
    </reaction>
    <physiologicalReaction direction="left-to-right" evidence="12">
        <dbReference type="Rhea" id="RHEA:12081"/>
    </physiologicalReaction>
</comment>
<keyword evidence="10 13" id="KW-0511">Multifunctional enzyme</keyword>
<dbReference type="EC" id="2.3.1.180" evidence="3 13"/>